<dbReference type="PRINTS" id="PR00143">
    <property type="entry name" value="CITRTSNTHASE"/>
</dbReference>
<dbReference type="PROSITE" id="PS00480">
    <property type="entry name" value="CITRATE_SYNTHASE"/>
    <property type="match status" value="1"/>
</dbReference>
<dbReference type="OrthoDB" id="9800864at2"/>
<dbReference type="GO" id="GO:0006099">
    <property type="term" value="P:tricarboxylic acid cycle"/>
    <property type="evidence" value="ECO:0007669"/>
    <property type="project" value="UniProtKB-UniPathway"/>
</dbReference>
<evidence type="ECO:0000256" key="4">
    <source>
        <dbReference type="ARBA" id="ARBA00022679"/>
    </source>
</evidence>
<gene>
    <name evidence="9" type="ORF">DL346_05460</name>
</gene>
<dbReference type="InterPro" id="IPR002020">
    <property type="entry name" value="Citrate_synthase"/>
</dbReference>
<dbReference type="InterPro" id="IPR036969">
    <property type="entry name" value="Citrate_synthase_sf"/>
</dbReference>
<dbReference type="AlphaFoldDB" id="A0A328UC26"/>
<keyword evidence="3" id="KW-0816">Tricarboxylic acid cycle</keyword>
<dbReference type="Proteomes" id="UP000249260">
    <property type="component" value="Unassembled WGS sequence"/>
</dbReference>
<dbReference type="SUPFAM" id="SSF48256">
    <property type="entry name" value="Citrate synthase"/>
    <property type="match status" value="1"/>
</dbReference>
<reference evidence="9 10" key="1">
    <citation type="submission" date="2018-06" db="EMBL/GenBank/DDBJ databases">
        <title>Paenibacillus montanisoli sp. nov., isolated from mountain area soil.</title>
        <authorList>
            <person name="Wu M."/>
        </authorList>
    </citation>
    <scope>NUCLEOTIDE SEQUENCE [LARGE SCALE GENOMIC DNA]</scope>
    <source>
        <strain evidence="9 10">RA17</strain>
    </source>
</reference>
<dbReference type="NCBIfam" id="NF009004">
    <property type="entry name" value="PRK12349.1"/>
    <property type="match status" value="1"/>
</dbReference>
<dbReference type="PANTHER" id="PTHR11739">
    <property type="entry name" value="CITRATE SYNTHASE"/>
    <property type="match status" value="1"/>
</dbReference>
<evidence type="ECO:0000313" key="10">
    <source>
        <dbReference type="Proteomes" id="UP000249260"/>
    </source>
</evidence>
<dbReference type="InterPro" id="IPR016142">
    <property type="entry name" value="Citrate_synth-like_lrg_a-sub"/>
</dbReference>
<keyword evidence="4 6" id="KW-0808">Transferase</keyword>
<sequence length="371" mass="41895">MATVQNFTPGLEGIIACDTAISFLDVEHEEIVIRGYDLIEISKKLKYLDLVYLLLESRLPSDEERDNLEREIKAEYGLPENVLAILKLLPRQMDAMDALRTGISALAGFDPELEDHSPEANRRKTIRLLARIPAIVANSYRAGQNLPLLEDRPELSYSANFLYLITGTTPGELEASIFDQSLMVYSEHEMPNSTFTARVIASTLSDIYGAVTGATASLKGKLHGGANEAVMRMLLEAGTEHKIEPLIMEKLRNKERIMGFGHRVYMKKADPRALFMKEALLKLCDEIGNWELYDMCVIGEEVIKREKKLYPNLDYYAAPVYFLLGIPIDLYTPIFLSARTIGLCSHVMEQIGNNRLFRPRVQYTGPRNLHP</sequence>
<dbReference type="PANTHER" id="PTHR11739:SF11">
    <property type="entry name" value="CITRATE_2-METHYLCITRATE SYNTHASE"/>
    <property type="match status" value="1"/>
</dbReference>
<evidence type="ECO:0000256" key="1">
    <source>
        <dbReference type="ARBA" id="ARBA00004751"/>
    </source>
</evidence>
<evidence type="ECO:0000256" key="2">
    <source>
        <dbReference type="ARBA" id="ARBA00010566"/>
    </source>
</evidence>
<dbReference type="GO" id="GO:0005829">
    <property type="term" value="C:cytosol"/>
    <property type="evidence" value="ECO:0007669"/>
    <property type="project" value="TreeGrafter"/>
</dbReference>
<dbReference type="GO" id="GO:0005975">
    <property type="term" value="P:carbohydrate metabolic process"/>
    <property type="evidence" value="ECO:0007669"/>
    <property type="project" value="TreeGrafter"/>
</dbReference>
<dbReference type="RefSeq" id="WP_112881027.1">
    <property type="nucleotide sequence ID" value="NZ_QLUW01000001.1"/>
</dbReference>
<evidence type="ECO:0000313" key="9">
    <source>
        <dbReference type="EMBL" id="RAP77904.1"/>
    </source>
</evidence>
<evidence type="ECO:0000256" key="6">
    <source>
        <dbReference type="PIRNR" id="PIRNR001369"/>
    </source>
</evidence>
<dbReference type="EMBL" id="QLUW01000001">
    <property type="protein sequence ID" value="RAP77904.1"/>
    <property type="molecule type" value="Genomic_DNA"/>
</dbReference>
<evidence type="ECO:0000256" key="5">
    <source>
        <dbReference type="ARBA" id="ARBA00049288"/>
    </source>
</evidence>
<dbReference type="FunFam" id="1.10.230.10:FF:000003">
    <property type="entry name" value="Citrate synthase"/>
    <property type="match status" value="1"/>
</dbReference>
<dbReference type="CDD" id="cd06118">
    <property type="entry name" value="citrate_synt_like_1"/>
    <property type="match status" value="1"/>
</dbReference>
<keyword evidence="10" id="KW-1185">Reference proteome</keyword>
<dbReference type="Gene3D" id="1.10.230.10">
    <property type="entry name" value="Cytochrome P450-Terp, domain 2"/>
    <property type="match status" value="1"/>
</dbReference>
<proteinExistence type="inferred from homology"/>
<evidence type="ECO:0000256" key="8">
    <source>
        <dbReference type="RuleBase" id="RU003406"/>
    </source>
</evidence>
<dbReference type="PIRSF" id="PIRSF001369">
    <property type="entry name" value="Citrate_synth"/>
    <property type="match status" value="1"/>
</dbReference>
<accession>A0A328UC26</accession>
<dbReference type="UniPathway" id="UPA00223"/>
<feature type="active site" evidence="7">
    <location>
        <position position="314"/>
    </location>
</feature>
<comment type="similarity">
    <text evidence="2 6 8">Belongs to the citrate synthase family.</text>
</comment>
<protein>
    <recommendedName>
        <fullName evidence="6">Citrate synthase</fullName>
    </recommendedName>
</protein>
<dbReference type="GO" id="GO:0036440">
    <property type="term" value="F:citrate synthase activity"/>
    <property type="evidence" value="ECO:0007669"/>
    <property type="project" value="UniProtKB-EC"/>
</dbReference>
<name>A0A328UC26_9BACL</name>
<dbReference type="InterPro" id="IPR016143">
    <property type="entry name" value="Citrate_synth-like_sm_a-sub"/>
</dbReference>
<feature type="active site" evidence="7">
    <location>
        <position position="262"/>
    </location>
</feature>
<dbReference type="Gene3D" id="1.10.580.10">
    <property type="entry name" value="Citrate Synthase, domain 1"/>
    <property type="match status" value="1"/>
</dbReference>
<evidence type="ECO:0000256" key="7">
    <source>
        <dbReference type="PIRSR" id="PIRSR001369-1"/>
    </source>
</evidence>
<comment type="catalytic activity">
    <reaction evidence="5">
        <text>oxaloacetate + acetyl-CoA + H2O = citrate + CoA + H(+)</text>
        <dbReference type="Rhea" id="RHEA:16845"/>
        <dbReference type="ChEBI" id="CHEBI:15377"/>
        <dbReference type="ChEBI" id="CHEBI:15378"/>
        <dbReference type="ChEBI" id="CHEBI:16452"/>
        <dbReference type="ChEBI" id="CHEBI:16947"/>
        <dbReference type="ChEBI" id="CHEBI:57287"/>
        <dbReference type="ChEBI" id="CHEBI:57288"/>
        <dbReference type="EC" id="2.3.3.16"/>
    </reaction>
</comment>
<dbReference type="Pfam" id="PF00285">
    <property type="entry name" value="Citrate_synt"/>
    <property type="match status" value="1"/>
</dbReference>
<dbReference type="InterPro" id="IPR019810">
    <property type="entry name" value="Citrate_synthase_AS"/>
</dbReference>
<evidence type="ECO:0000256" key="3">
    <source>
        <dbReference type="ARBA" id="ARBA00022532"/>
    </source>
</evidence>
<organism evidence="9 10">
    <name type="scientific">Paenibacillus montanisoli</name>
    <dbReference type="NCBI Taxonomy" id="2081970"/>
    <lineage>
        <taxon>Bacteria</taxon>
        <taxon>Bacillati</taxon>
        <taxon>Bacillota</taxon>
        <taxon>Bacilli</taxon>
        <taxon>Bacillales</taxon>
        <taxon>Paenibacillaceae</taxon>
        <taxon>Paenibacillus</taxon>
    </lineage>
</organism>
<dbReference type="InterPro" id="IPR024176">
    <property type="entry name" value="Citrate_synthase_bac-typ"/>
</dbReference>
<comment type="pathway">
    <text evidence="1">Carbohydrate metabolism; tricarboxylic acid cycle; isocitrate from oxaloacetate: step 1/2.</text>
</comment>
<comment type="caution">
    <text evidence="9">The sequence shown here is derived from an EMBL/GenBank/DDBJ whole genome shotgun (WGS) entry which is preliminary data.</text>
</comment>